<organism evidence="9 10">
    <name type="scientific">Scheffersomyces spartinae</name>
    <dbReference type="NCBI Taxonomy" id="45513"/>
    <lineage>
        <taxon>Eukaryota</taxon>
        <taxon>Fungi</taxon>
        <taxon>Dikarya</taxon>
        <taxon>Ascomycota</taxon>
        <taxon>Saccharomycotina</taxon>
        <taxon>Pichiomycetes</taxon>
        <taxon>Debaryomycetaceae</taxon>
        <taxon>Scheffersomyces</taxon>
    </lineage>
</organism>
<dbReference type="PROSITE" id="PS01001">
    <property type="entry name" value="SDH_CYT_2"/>
    <property type="match status" value="1"/>
</dbReference>
<dbReference type="Pfam" id="PF01127">
    <property type="entry name" value="Sdh_cyt"/>
    <property type="match status" value="1"/>
</dbReference>
<dbReference type="InterPro" id="IPR018495">
    <property type="entry name" value="Succ_DH_cyt_bsu_CS"/>
</dbReference>
<dbReference type="Gene3D" id="1.20.1300.10">
    <property type="entry name" value="Fumarate reductase/succinate dehydrogenase, transmembrane subunit"/>
    <property type="match status" value="1"/>
</dbReference>
<dbReference type="InterPro" id="IPR034804">
    <property type="entry name" value="SQR/QFR_C/D"/>
</dbReference>
<keyword evidence="2" id="KW-0349">Heme</keyword>
<dbReference type="SUPFAM" id="SSF81343">
    <property type="entry name" value="Fumarate reductase respiratory complex transmembrane subunits"/>
    <property type="match status" value="1"/>
</dbReference>
<dbReference type="NCBIfam" id="TIGR02970">
    <property type="entry name" value="succ_dehyd_cytB"/>
    <property type="match status" value="1"/>
</dbReference>
<keyword evidence="7 8" id="KW-0472">Membrane</keyword>
<keyword evidence="6" id="KW-0408">Iron</keyword>
<evidence type="ECO:0000256" key="1">
    <source>
        <dbReference type="ARBA" id="ARBA00004141"/>
    </source>
</evidence>
<evidence type="ECO:0000256" key="8">
    <source>
        <dbReference type="SAM" id="Phobius"/>
    </source>
</evidence>
<dbReference type="GO" id="GO:0006099">
    <property type="term" value="P:tricarboxylic acid cycle"/>
    <property type="evidence" value="ECO:0007669"/>
    <property type="project" value="InterPro"/>
</dbReference>
<dbReference type="Proteomes" id="UP000790833">
    <property type="component" value="Unassembled WGS sequence"/>
</dbReference>
<feature type="transmembrane region" description="Helical" evidence="8">
    <location>
        <begin position="117"/>
        <end position="139"/>
    </location>
</feature>
<dbReference type="AlphaFoldDB" id="A0A9P7VBB2"/>
<evidence type="ECO:0000313" key="9">
    <source>
        <dbReference type="EMBL" id="KAG7194645.1"/>
    </source>
</evidence>
<dbReference type="GO" id="GO:0009055">
    <property type="term" value="F:electron transfer activity"/>
    <property type="evidence" value="ECO:0007669"/>
    <property type="project" value="InterPro"/>
</dbReference>
<comment type="subcellular location">
    <subcellularLocation>
        <location evidence="1">Membrane</location>
        <topology evidence="1">Multi-pass membrane protein</topology>
    </subcellularLocation>
</comment>
<evidence type="ECO:0000256" key="7">
    <source>
        <dbReference type="ARBA" id="ARBA00023136"/>
    </source>
</evidence>
<dbReference type="GO" id="GO:0031966">
    <property type="term" value="C:mitochondrial membrane"/>
    <property type="evidence" value="ECO:0007669"/>
    <property type="project" value="UniProtKB-ARBA"/>
</dbReference>
<reference evidence="9" key="1">
    <citation type="submission" date="2021-03" db="EMBL/GenBank/DDBJ databases">
        <authorList>
            <person name="Palmer J.M."/>
        </authorList>
    </citation>
    <scope>NUCLEOTIDE SEQUENCE</scope>
    <source>
        <strain evidence="9">ARV_011</strain>
    </source>
</reference>
<name>A0A9P7VBB2_9ASCO</name>
<dbReference type="PANTHER" id="PTHR10978">
    <property type="entry name" value="SUCCINATE DEHYDROGENASE CYTOCHROME B560 SUBUNIT"/>
    <property type="match status" value="1"/>
</dbReference>
<evidence type="ECO:0000256" key="2">
    <source>
        <dbReference type="ARBA" id="ARBA00022617"/>
    </source>
</evidence>
<evidence type="ECO:0000256" key="4">
    <source>
        <dbReference type="ARBA" id="ARBA00022723"/>
    </source>
</evidence>
<gene>
    <name evidence="9" type="primary">SDH3</name>
    <name evidence="9" type="ORF">KQ657_004321</name>
</gene>
<dbReference type="GO" id="GO:0046872">
    <property type="term" value="F:metal ion binding"/>
    <property type="evidence" value="ECO:0007669"/>
    <property type="project" value="UniProtKB-KW"/>
</dbReference>
<comment type="caution">
    <text evidence="9">The sequence shown here is derived from an EMBL/GenBank/DDBJ whole genome shotgun (WGS) entry which is preliminary data.</text>
</comment>
<evidence type="ECO:0000256" key="6">
    <source>
        <dbReference type="ARBA" id="ARBA00023004"/>
    </source>
</evidence>
<accession>A0A9P7VBB2</accession>
<dbReference type="GO" id="GO:0006121">
    <property type="term" value="P:mitochondrial electron transport, succinate to ubiquinone"/>
    <property type="evidence" value="ECO:0007669"/>
    <property type="project" value="TreeGrafter"/>
</dbReference>
<dbReference type="InterPro" id="IPR014314">
    <property type="entry name" value="Succ_DH_cytb556"/>
</dbReference>
<evidence type="ECO:0000256" key="3">
    <source>
        <dbReference type="ARBA" id="ARBA00022692"/>
    </source>
</evidence>
<dbReference type="InterPro" id="IPR000701">
    <property type="entry name" value="SuccDH_FuR_B_TM-su"/>
</dbReference>
<feature type="transmembrane region" description="Helical" evidence="8">
    <location>
        <begin position="151"/>
        <end position="171"/>
    </location>
</feature>
<dbReference type="PANTHER" id="PTHR10978:SF5">
    <property type="entry name" value="SUCCINATE DEHYDROGENASE CYTOCHROME B560 SUBUNIT, MITOCHONDRIAL"/>
    <property type="match status" value="1"/>
</dbReference>
<dbReference type="CDD" id="cd03499">
    <property type="entry name" value="SQR_TypeC_SdhC"/>
    <property type="match status" value="1"/>
</dbReference>
<keyword evidence="4" id="KW-0479">Metal-binding</keyword>
<dbReference type="RefSeq" id="XP_043050192.1">
    <property type="nucleotide sequence ID" value="XM_043194995.1"/>
</dbReference>
<dbReference type="EMBL" id="JAHMUF010000006">
    <property type="protein sequence ID" value="KAG7194645.1"/>
    <property type="molecule type" value="Genomic_DNA"/>
</dbReference>
<evidence type="ECO:0000313" key="10">
    <source>
        <dbReference type="Proteomes" id="UP000790833"/>
    </source>
</evidence>
<feature type="transmembrane region" description="Helical" evidence="8">
    <location>
        <begin position="75"/>
        <end position="97"/>
    </location>
</feature>
<keyword evidence="10" id="KW-1185">Reference proteome</keyword>
<dbReference type="OrthoDB" id="588261at2759"/>
<sequence length="172" mass="19220">MLARIGLYSRPLCRSVFRNGTAFSAVRGISTVKTTYEHEQELLIAQRKNRPCSPHLTIYTPQITMILSSLHRITGVAMGGAFYAVTIAYAATSILNIPFDSNTLVSYFTELPVTLQYGVKAAMAYPFFFHFGNGLRHLLWDTGKELTIKGVYRTGYIVSAVSVALATYWTFF</sequence>
<protein>
    <submittedName>
        <fullName evidence="9">Cytochrome b subunit of succinate dehydrogenase, Sdh3p</fullName>
    </submittedName>
</protein>
<evidence type="ECO:0000256" key="5">
    <source>
        <dbReference type="ARBA" id="ARBA00022989"/>
    </source>
</evidence>
<dbReference type="GeneID" id="66117695"/>
<proteinExistence type="predicted"/>
<keyword evidence="3 8" id="KW-0812">Transmembrane</keyword>
<keyword evidence="5 8" id="KW-1133">Transmembrane helix</keyword>